<name>A0A543Q7P2_ACITH</name>
<sequence length="29" mass="3380">MEIERITKGIIGIHPVLYYLLKLDFLYAG</sequence>
<dbReference type="EMBL" id="SZUV01000001">
    <property type="protein sequence ID" value="TQN52320.1"/>
    <property type="molecule type" value="Genomic_DNA"/>
</dbReference>
<evidence type="ECO:0000313" key="1">
    <source>
        <dbReference type="EMBL" id="TQN52320.1"/>
    </source>
</evidence>
<organism evidence="1 2">
    <name type="scientific">Acidithiobacillus thiooxidans ATCC 19377</name>
    <dbReference type="NCBI Taxonomy" id="637390"/>
    <lineage>
        <taxon>Bacteria</taxon>
        <taxon>Pseudomonadati</taxon>
        <taxon>Pseudomonadota</taxon>
        <taxon>Acidithiobacillia</taxon>
        <taxon>Acidithiobacillales</taxon>
        <taxon>Acidithiobacillaceae</taxon>
        <taxon>Acidithiobacillus</taxon>
    </lineage>
</organism>
<comment type="caution">
    <text evidence="1">The sequence shown here is derived from an EMBL/GenBank/DDBJ whole genome shotgun (WGS) entry which is preliminary data.</text>
</comment>
<dbReference type="AlphaFoldDB" id="A0A543Q7P2"/>
<evidence type="ECO:0000313" key="2">
    <source>
        <dbReference type="Proteomes" id="UP000315403"/>
    </source>
</evidence>
<accession>A0A543Q7P2</accession>
<protein>
    <submittedName>
        <fullName evidence="1">Uncharacterized protein</fullName>
    </submittedName>
</protein>
<gene>
    <name evidence="1" type="ORF">DLNHIDIE_02211</name>
</gene>
<proteinExistence type="predicted"/>
<reference evidence="1 2" key="1">
    <citation type="submission" date="2019-03" db="EMBL/GenBank/DDBJ databases">
        <title>New insights into Acidothiobacillus thiooxidans sulfur metabolism through coupled gene expression, solution geochemistry, microscopy and spectroscopy analyses.</title>
        <authorList>
            <person name="Camacho D."/>
            <person name="Frazao R."/>
            <person name="Fouillen A."/>
            <person name="Nanci A."/>
            <person name="Lang B.F."/>
            <person name="Apte S.C."/>
            <person name="Baron C."/>
            <person name="Warren L.A."/>
        </authorList>
    </citation>
    <scope>NUCLEOTIDE SEQUENCE [LARGE SCALE GENOMIC DNA]</scope>
    <source>
        <strain evidence="1 2">ATCC 19377</strain>
    </source>
</reference>
<dbReference type="Proteomes" id="UP000315403">
    <property type="component" value="Unassembled WGS sequence"/>
</dbReference>